<sequence>MEILYPDEYFLDLLEEDLYNFNKESDDYLTANMCLDSNIYELNGEYLESIKKI</sequence>
<dbReference type="EMBL" id="JARUIS010000016">
    <property type="protein sequence ID" value="MDS1004139.1"/>
    <property type="molecule type" value="Genomic_DNA"/>
</dbReference>
<gene>
    <name evidence="1" type="ORF">P9J83_11615</name>
</gene>
<organism evidence="1 2">
    <name type="scientific">Clostridium sporogenes</name>
    <dbReference type="NCBI Taxonomy" id="1509"/>
    <lineage>
        <taxon>Bacteria</taxon>
        <taxon>Bacillati</taxon>
        <taxon>Bacillota</taxon>
        <taxon>Clostridia</taxon>
        <taxon>Eubacteriales</taxon>
        <taxon>Clostridiaceae</taxon>
        <taxon>Clostridium</taxon>
    </lineage>
</organism>
<name>A0AAE4FKU9_CLOSG</name>
<dbReference type="Proteomes" id="UP001182303">
    <property type="component" value="Unassembled WGS sequence"/>
</dbReference>
<accession>A0AAE4FKU9</accession>
<reference evidence="1" key="1">
    <citation type="submission" date="2023-04" db="EMBL/GenBank/DDBJ databases">
        <title>Assessment of the microbiological origin of a defect in Grana Padano cheese.</title>
        <authorList>
            <person name="Zago M."/>
            <person name="Rossetti L."/>
            <person name="Bonvini B."/>
            <person name="Carminati D."/>
            <person name="Giraffa G."/>
        </authorList>
    </citation>
    <scope>NUCLEOTIDE SEQUENCE</scope>
    <source>
        <strain evidence="1">4990</strain>
    </source>
</reference>
<comment type="caution">
    <text evidence="1">The sequence shown here is derived from an EMBL/GenBank/DDBJ whole genome shotgun (WGS) entry which is preliminary data.</text>
</comment>
<proteinExistence type="predicted"/>
<dbReference type="RefSeq" id="WP_163206286.1">
    <property type="nucleotide sequence ID" value="NZ_JARUIS010000016.1"/>
</dbReference>
<protein>
    <submittedName>
        <fullName evidence="1">Uncharacterized protein</fullName>
    </submittedName>
</protein>
<dbReference type="AlphaFoldDB" id="A0AAE4FKU9"/>
<evidence type="ECO:0000313" key="2">
    <source>
        <dbReference type="Proteomes" id="UP001182303"/>
    </source>
</evidence>
<evidence type="ECO:0000313" key="1">
    <source>
        <dbReference type="EMBL" id="MDS1004139.1"/>
    </source>
</evidence>